<dbReference type="Gene3D" id="1.10.10.820">
    <property type="match status" value="1"/>
</dbReference>
<dbReference type="Gene3D" id="1.20.5.4820">
    <property type="match status" value="1"/>
</dbReference>
<dbReference type="InterPro" id="IPR027417">
    <property type="entry name" value="P-loop_NTPase"/>
</dbReference>
<dbReference type="Gene3D" id="2.30.30.360">
    <property type="entry name" value="Myosin S1 fragment, N-terminal"/>
    <property type="match status" value="1"/>
</dbReference>
<evidence type="ECO:0000313" key="12">
    <source>
        <dbReference type="Proteomes" id="UP000318571"/>
    </source>
</evidence>
<evidence type="ECO:0000256" key="6">
    <source>
        <dbReference type="ARBA" id="ARBA00023175"/>
    </source>
</evidence>
<evidence type="ECO:0000256" key="2">
    <source>
        <dbReference type="ARBA" id="ARBA00022741"/>
    </source>
</evidence>
<keyword evidence="7 8" id="KW-0009">Actin-binding</keyword>
<dbReference type="Pfam" id="PF02736">
    <property type="entry name" value="Myosin_N"/>
    <property type="match status" value="1"/>
</dbReference>
<dbReference type="GO" id="GO:0045214">
    <property type="term" value="P:sarcomere organization"/>
    <property type="evidence" value="ECO:0007669"/>
    <property type="project" value="UniProtKB-ARBA"/>
</dbReference>
<keyword evidence="2 8" id="KW-0547">Nucleotide-binding</keyword>
<evidence type="ECO:0000256" key="4">
    <source>
        <dbReference type="ARBA" id="ARBA00023054"/>
    </source>
</evidence>
<keyword evidence="3 8" id="KW-0067">ATP-binding</keyword>
<dbReference type="GO" id="GO:0048513">
    <property type="term" value="P:animal organ development"/>
    <property type="evidence" value="ECO:0007669"/>
    <property type="project" value="UniProtKB-ARBA"/>
</dbReference>
<proteinExistence type="inferred from homology"/>
<dbReference type="FunFam" id="1.10.10.820:FF:000001">
    <property type="entry name" value="Myosin heavy chain"/>
    <property type="match status" value="1"/>
</dbReference>
<dbReference type="InterPro" id="IPR004009">
    <property type="entry name" value="SH3_Myosin"/>
</dbReference>
<dbReference type="GO" id="GO:0030017">
    <property type="term" value="C:sarcomere"/>
    <property type="evidence" value="ECO:0007669"/>
    <property type="project" value="UniProtKB-ARBA"/>
</dbReference>
<evidence type="ECO:0000259" key="10">
    <source>
        <dbReference type="PROSITE" id="PS51456"/>
    </source>
</evidence>
<dbReference type="FunFam" id="1.20.5.370:FF:000010">
    <property type="entry name" value="Myosin heavy chain, isoform G"/>
    <property type="match status" value="1"/>
</dbReference>
<dbReference type="OMA" id="TWDWFLL"/>
<evidence type="ECO:0000256" key="1">
    <source>
        <dbReference type="ARBA" id="ARBA00008314"/>
    </source>
</evidence>
<dbReference type="OrthoDB" id="6108017at2759"/>
<dbReference type="FunFam" id="1.20.120.720:FF:000001">
    <property type="entry name" value="Myosin heavy chain, muscle"/>
    <property type="match status" value="1"/>
</dbReference>
<evidence type="ECO:0000256" key="3">
    <source>
        <dbReference type="ARBA" id="ARBA00022840"/>
    </source>
</evidence>
<dbReference type="PANTHER" id="PTHR45615:SF27">
    <property type="entry name" value="MYOSIN HEAVY CHAIN, MUSCLE"/>
    <property type="match status" value="1"/>
</dbReference>
<feature type="domain" description="Myosin motor" evidence="10">
    <location>
        <begin position="90"/>
        <end position="779"/>
    </location>
</feature>
<dbReference type="GO" id="GO:0042802">
    <property type="term" value="F:identical protein binding"/>
    <property type="evidence" value="ECO:0007669"/>
    <property type="project" value="UniProtKB-ARBA"/>
</dbReference>
<name>A0A553NUJ6_TIGCA</name>
<reference evidence="11 12" key="1">
    <citation type="journal article" date="2018" name="Nat. Ecol. Evol.">
        <title>Genomic signatures of mitonuclear coevolution across populations of Tigriopus californicus.</title>
        <authorList>
            <person name="Barreto F.S."/>
            <person name="Watson E.T."/>
            <person name="Lima T.G."/>
            <person name="Willett C.S."/>
            <person name="Edmands S."/>
            <person name="Li W."/>
            <person name="Burton R.S."/>
        </authorList>
    </citation>
    <scope>NUCLEOTIDE SEQUENCE [LARGE SCALE GENOMIC DNA]</scope>
    <source>
        <strain evidence="11 12">San Diego</strain>
    </source>
</reference>
<evidence type="ECO:0000256" key="8">
    <source>
        <dbReference type="PROSITE-ProRule" id="PRU00782"/>
    </source>
</evidence>
<dbReference type="SUPFAM" id="SSF52540">
    <property type="entry name" value="P-loop containing nucleoside triphosphate hydrolases"/>
    <property type="match status" value="1"/>
</dbReference>
<accession>A0A553NUJ6</accession>
<dbReference type="CDD" id="cd01377">
    <property type="entry name" value="MYSc_class_II"/>
    <property type="match status" value="1"/>
</dbReference>
<dbReference type="FunFam" id="1.20.58.530:FF:000001">
    <property type="entry name" value="Myosin heavy chain"/>
    <property type="match status" value="1"/>
</dbReference>
<feature type="binding site" evidence="8">
    <location>
        <begin position="183"/>
        <end position="190"/>
    </location>
    <ligand>
        <name>ATP</name>
        <dbReference type="ChEBI" id="CHEBI:30616"/>
    </ligand>
</feature>
<feature type="coiled-coil region" evidence="9">
    <location>
        <begin position="1735"/>
        <end position="1917"/>
    </location>
</feature>
<dbReference type="InterPro" id="IPR036961">
    <property type="entry name" value="Kinesin_motor_dom_sf"/>
</dbReference>
<keyword evidence="4 9" id="KW-0175">Coiled coil</keyword>
<dbReference type="GO" id="GO:0031033">
    <property type="term" value="P:myosin filament organization"/>
    <property type="evidence" value="ECO:0007669"/>
    <property type="project" value="UniProtKB-ARBA"/>
</dbReference>
<dbReference type="Gene3D" id="1.20.120.720">
    <property type="entry name" value="Myosin VI head, motor domain, U50 subdomain"/>
    <property type="match status" value="1"/>
</dbReference>
<evidence type="ECO:0000256" key="9">
    <source>
        <dbReference type="SAM" id="Coils"/>
    </source>
</evidence>
<dbReference type="GO" id="GO:0016460">
    <property type="term" value="C:myosin II complex"/>
    <property type="evidence" value="ECO:0007669"/>
    <property type="project" value="TreeGrafter"/>
</dbReference>
<dbReference type="GO" id="GO:0051015">
    <property type="term" value="F:actin filament binding"/>
    <property type="evidence" value="ECO:0007669"/>
    <property type="project" value="InterPro"/>
</dbReference>
<evidence type="ECO:0000256" key="7">
    <source>
        <dbReference type="ARBA" id="ARBA00023203"/>
    </source>
</evidence>
<dbReference type="Proteomes" id="UP000318571">
    <property type="component" value="Chromosome 1"/>
</dbReference>
<dbReference type="Gene3D" id="3.40.850.10">
    <property type="entry name" value="Kinesin motor domain"/>
    <property type="match status" value="1"/>
</dbReference>
<gene>
    <name evidence="11" type="ORF">TCAL_09345</name>
</gene>
<comment type="similarity">
    <text evidence="1 8">Belongs to the TRAFAC class myosin-kinesin ATPase superfamily. Myosin family.</text>
</comment>
<dbReference type="InterPro" id="IPR008989">
    <property type="entry name" value="Myosin_S1_N"/>
</dbReference>
<dbReference type="STRING" id="6832.A0A553NUJ6"/>
<evidence type="ECO:0000313" key="11">
    <source>
        <dbReference type="EMBL" id="TRY69090.1"/>
    </source>
</evidence>
<dbReference type="GO" id="GO:0032982">
    <property type="term" value="C:myosin filament"/>
    <property type="evidence" value="ECO:0007669"/>
    <property type="project" value="TreeGrafter"/>
</dbReference>
<dbReference type="InterPro" id="IPR001609">
    <property type="entry name" value="Myosin_head_motor_dom-like"/>
</dbReference>
<evidence type="ECO:0000256" key="5">
    <source>
        <dbReference type="ARBA" id="ARBA00023123"/>
    </source>
</evidence>
<keyword evidence="12" id="KW-1185">Reference proteome</keyword>
<dbReference type="GO" id="GO:0005524">
    <property type="term" value="F:ATP binding"/>
    <property type="evidence" value="ECO:0007669"/>
    <property type="project" value="UniProtKB-UniRule"/>
</dbReference>
<dbReference type="InterPro" id="IPR002928">
    <property type="entry name" value="Myosin_tail"/>
</dbReference>
<sequence>MPGHIKKSEGPDPDPSPWLIVSDQLKVKLKAKPYDPKKSCWVPDKATGGYFEGLIDSTDGDKVTVTILETKDKKVFKKDQVGQVNPPKFDCSDDMAGLTYLNDACVLWNSVIRYKNELIYTYSGLFCIAINPYKRFPIYTQRAIDLFIGKRRTEAPPHIFGVAEGSYQGMLQAGKNQSILITGESGAGKTENTKKVIAYFAAVGASGKKKEGEASLEDKIVQTNPVLEAWGNAKTVRNDNSSRFGKFIRIWFNQGGKLSGADMVIYLLEKSRLTFQAELERCYHAFYNLMSDAVPDLKEKCLLSDNIYDYWWVSQGKTSVDSIDDKEDMQYAHDAYKILGFSEEETYNIYKLTSVVMHMGNMTKDFVPVGKEEQAEIKSEDNAIKVAELCGIDAEWMINYFCKPKLKVGTEWVTKGQTCPQAANSVAGIARKIYELTFRFIMEKCNETLVDPTMKKVQYIGCLDIAGFEIFDYNGFEQICINFCNEKLQQFFNQHMFVLEQEEYVREGIDWANVDFGMDLQKCIDMFEKPMGLLAILEEESLFPKATDQSFAAKLHENLLGKCENFQKASPKPDPHAHFAVIHYAATVSYNLTSWLEKNKDPLNDTVVELFKNGSNKLLIECFKDHPGQPMEVKKDAGGGGRKKGGGKTVSSFYKGQLDDLMKTLYATDPSFIRCVVPNTHKKPGAVESGLVMHQYQCNGVLAGIAICRKGFPNKVMYPEFKVRYNILAAGAVAKAKNDKAAAKAVLDVVKLEQEKYRLGHTKVFFRAGILGYMEEVREDRIGEVLSWLQSQARGKASRMVFKKMQDQKLALYCCQRTIRNFRIGQTWLWWQLWLAIKPNLKCTKFAQYKAEYEEKIAIAEKNMAKAVAECKKVTAEHERLTSEKSELQLALQSGGSAVQDIIDKTNRIEGMKNDLQKQVDETITRIRSEEDAKSSIESQGGKVRQDADKLRGDIKVLEAQLEQCEEDKVTKDGQIRTLKEEIVHQEELIAKLQKEKRGVGDNRQKAEEDIQAMEDKCNHLNKVKSKLEQSLDEVEDSLEREKKSKGDVEKLKRRVEGDLKLTQEAVADLERVKAELTQTIQRKEKELSSMSAKIEDEQTLGGKYSKQIKELQTRLEELDEELAIERQNRAKAEKNRATLSRDIEDLGEKLEDAGNNTSTQIELNKKREAELTKLKGELEESNIAHEGTLAALRQKHNNTMSELGEQIDSINKMKAKAEKDKGNMERDLQDNRSSLEEAMRERANIEKNGKLTQGLIVEANQKLDELARALNDADSSKKKLNVENQDLQRQIEDTENAIAQLGKQKISLTTQLEDTKRLADAESRDRASLLSKFKNLNTELESLRERIEEESERKSDLLKGLSKSQAEAQLWRSKYETEGLSRIDELEGCKGKLNARLNEAEETIESLNQKVSSTEKTKHRLETELEDLQLEYERVHASAVISEKRGRNFDKVVGEWRAKVEDLQAEIDASNKEARNYNSELFRLRAAWDETVEQLDVVKRENKNLADEIRDLLEQLGDGGRSIHELDKQRRRLEVEKEELQAALEEAEAALEQEENKVLRAQLELGQVRQEIDRKIQEKEEEFDNTRKNHQRAMDSMQASLEAETRAKAEALRIKKKLESDINELEIALDHANKANAEAHKSIKRYQGQLREVEGAYEEESRQRQEISERGGLAERKANALQGELEEARALLDSADRGKKQADMELAEARGAVNEMTNVNNRANSDKRRLESVIHTLHAEIDDMLHQAKNSEEKAKKAMVDAARLADELRAEQDHSNTQEKHKRALEGQLSELDQRLAEANEMAAKSGRNAMAKLESRIRELEIELGNTQAGTSETYKAYQKSERRIKELQFQQDEDRKNQERMGELATKLQQKIKTYKKQIEEAEEIAALNLAKFRKAQQELEEAEDRTKMAEGQLSVRSFRGGSVF</sequence>
<dbReference type="SMART" id="SM00242">
    <property type="entry name" value="MYSc"/>
    <property type="match status" value="1"/>
</dbReference>
<dbReference type="GO" id="GO:0000146">
    <property type="term" value="F:microfilament motor activity"/>
    <property type="evidence" value="ECO:0007669"/>
    <property type="project" value="TreeGrafter"/>
</dbReference>
<dbReference type="FunFam" id="1.20.5.370:FF:000009">
    <property type="entry name" value="Myosin heavy chain, isoform G"/>
    <property type="match status" value="1"/>
</dbReference>
<dbReference type="InterPro" id="IPR014751">
    <property type="entry name" value="XRCC4-like_C"/>
</dbReference>
<dbReference type="GO" id="GO:0006936">
    <property type="term" value="P:muscle contraction"/>
    <property type="evidence" value="ECO:0007669"/>
    <property type="project" value="TreeGrafter"/>
</dbReference>
<keyword evidence="6 8" id="KW-0505">Motor protein</keyword>
<dbReference type="PROSITE" id="PS51456">
    <property type="entry name" value="MYOSIN_MOTOR"/>
    <property type="match status" value="1"/>
</dbReference>
<dbReference type="FunFam" id="1.20.5.340:FF:000025">
    <property type="entry name" value="Myosin heavy chain, isoform G"/>
    <property type="match status" value="1"/>
</dbReference>
<feature type="region of interest" description="Actin-binding" evidence="8">
    <location>
        <begin position="658"/>
        <end position="680"/>
    </location>
</feature>
<feature type="coiled-coil region" evidence="9">
    <location>
        <begin position="850"/>
        <end position="1706"/>
    </location>
</feature>
<dbReference type="Pfam" id="PF01576">
    <property type="entry name" value="Myosin_tail_1"/>
    <property type="match status" value="1"/>
</dbReference>
<dbReference type="EMBL" id="VCGU01000010">
    <property type="protein sequence ID" value="TRY69090.1"/>
    <property type="molecule type" value="Genomic_DNA"/>
</dbReference>
<keyword evidence="5 8" id="KW-0518">Myosin</keyword>
<dbReference type="Gene3D" id="1.20.58.530">
    <property type="match status" value="1"/>
</dbReference>
<organism evidence="11 12">
    <name type="scientific">Tigriopus californicus</name>
    <name type="common">Marine copepod</name>
    <dbReference type="NCBI Taxonomy" id="6832"/>
    <lineage>
        <taxon>Eukaryota</taxon>
        <taxon>Metazoa</taxon>
        <taxon>Ecdysozoa</taxon>
        <taxon>Arthropoda</taxon>
        <taxon>Crustacea</taxon>
        <taxon>Multicrustacea</taxon>
        <taxon>Hexanauplia</taxon>
        <taxon>Copepoda</taxon>
        <taxon>Harpacticoida</taxon>
        <taxon>Harpacticidae</taxon>
        <taxon>Tigriopus</taxon>
    </lineage>
</organism>
<dbReference type="PRINTS" id="PR00193">
    <property type="entry name" value="MYOSINHEAVY"/>
</dbReference>
<dbReference type="Pfam" id="PF00063">
    <property type="entry name" value="Myosin_head"/>
    <property type="match status" value="1"/>
</dbReference>
<dbReference type="SUPFAM" id="SSF90257">
    <property type="entry name" value="Myosin rod fragments"/>
    <property type="match status" value="5"/>
</dbReference>
<protein>
    <recommendedName>
        <fullName evidence="10">Myosin motor domain-containing protein</fullName>
    </recommendedName>
</protein>
<dbReference type="Gene3D" id="1.20.5.370">
    <property type="match status" value="3"/>
</dbReference>
<dbReference type="GO" id="GO:0048731">
    <property type="term" value="P:system development"/>
    <property type="evidence" value="ECO:0007669"/>
    <property type="project" value="UniProtKB-ARBA"/>
</dbReference>
<dbReference type="FunFam" id="1.20.5.370:FF:000008">
    <property type="entry name" value="Myosin heavy chain"/>
    <property type="match status" value="1"/>
</dbReference>
<dbReference type="PANTHER" id="PTHR45615">
    <property type="entry name" value="MYOSIN HEAVY CHAIN, NON-MUSCLE"/>
    <property type="match status" value="1"/>
</dbReference>
<comment type="caution">
    <text evidence="11">The sequence shown here is derived from an EMBL/GenBank/DDBJ whole genome shotgun (WGS) entry which is preliminary data.</text>
</comment>
<dbReference type="Gene3D" id="1.20.5.340">
    <property type="match status" value="5"/>
</dbReference>